<dbReference type="EMBL" id="CADCXU010027374">
    <property type="protein sequence ID" value="CAB0014168.1"/>
    <property type="molecule type" value="Genomic_DNA"/>
</dbReference>
<accession>A0A6H5HAQ7</accession>
<evidence type="ECO:0000313" key="2">
    <source>
        <dbReference type="Proteomes" id="UP000479000"/>
    </source>
</evidence>
<protein>
    <submittedName>
        <fullName evidence="1">Uncharacterized protein</fullName>
    </submittedName>
</protein>
<name>A0A6H5HAQ7_9HEMI</name>
<gene>
    <name evidence="1" type="ORF">NTEN_LOCUS18643</name>
</gene>
<evidence type="ECO:0000313" key="1">
    <source>
        <dbReference type="EMBL" id="CAB0014168.1"/>
    </source>
</evidence>
<sequence>MIRHNEIFRCHNHRKLFVLVHEYGSIASRLVRLSFLGTLSGLSCGVPSPKDGTSNVPSISSRSNFDYGPDVPSSIICGRVITRRNFVPNDCPIPLSGSKTSGSGTCSVPEQFETEQSVAPLVEPEATARPSGSGRIILSFDWLSDPTVTDVKKFRNLNFSPPCRTIVAVIETFNGLIISLVYNVKYNVNKLKPE</sequence>
<keyword evidence="2" id="KW-1185">Reference proteome</keyword>
<proteinExistence type="predicted"/>
<reference evidence="1 2" key="1">
    <citation type="submission" date="2020-02" db="EMBL/GenBank/DDBJ databases">
        <authorList>
            <person name="Ferguson B K."/>
        </authorList>
    </citation>
    <scope>NUCLEOTIDE SEQUENCE [LARGE SCALE GENOMIC DNA]</scope>
</reference>
<organism evidence="1 2">
    <name type="scientific">Nesidiocoris tenuis</name>
    <dbReference type="NCBI Taxonomy" id="355587"/>
    <lineage>
        <taxon>Eukaryota</taxon>
        <taxon>Metazoa</taxon>
        <taxon>Ecdysozoa</taxon>
        <taxon>Arthropoda</taxon>
        <taxon>Hexapoda</taxon>
        <taxon>Insecta</taxon>
        <taxon>Pterygota</taxon>
        <taxon>Neoptera</taxon>
        <taxon>Paraneoptera</taxon>
        <taxon>Hemiptera</taxon>
        <taxon>Heteroptera</taxon>
        <taxon>Panheteroptera</taxon>
        <taxon>Cimicomorpha</taxon>
        <taxon>Miridae</taxon>
        <taxon>Dicyphina</taxon>
        <taxon>Nesidiocoris</taxon>
    </lineage>
</organism>
<dbReference type="Proteomes" id="UP000479000">
    <property type="component" value="Unassembled WGS sequence"/>
</dbReference>
<dbReference type="AlphaFoldDB" id="A0A6H5HAQ7"/>